<feature type="compositionally biased region" description="Basic residues" evidence="1">
    <location>
        <begin position="7"/>
        <end position="19"/>
    </location>
</feature>
<comment type="caution">
    <text evidence="2">The sequence shown here is derived from an EMBL/GenBank/DDBJ whole genome shotgun (WGS) entry which is preliminary data.</text>
</comment>
<accession>A0A0L0NXT6</accession>
<dbReference type="VEuPathDB" id="FungiDB:QG37_04314"/>
<dbReference type="EMBL" id="LGST01000030">
    <property type="protein sequence ID" value="KND98829.1"/>
    <property type="molecule type" value="Genomic_DNA"/>
</dbReference>
<reference evidence="3" key="1">
    <citation type="journal article" date="2015" name="BMC Genomics">
        <title>Draft genome of a commonly misdiagnosed multidrug resistant pathogen Candida auris.</title>
        <authorList>
            <person name="Chatterjee S."/>
            <person name="Alampalli S.V."/>
            <person name="Nageshan R.K."/>
            <person name="Chettiar S.T."/>
            <person name="Joshi S."/>
            <person name="Tatu U.S."/>
        </authorList>
    </citation>
    <scope>NUCLEOTIDE SEQUENCE [LARGE SCALE GENOMIC DNA]</scope>
    <source>
        <strain evidence="3">6684</strain>
    </source>
</reference>
<sequence length="46" mass="5610">MMEMKSASKRIEKKKKEKEKKRIEKKESTVYERGRTNHNITHFTTL</sequence>
<evidence type="ECO:0000313" key="2">
    <source>
        <dbReference type="EMBL" id="KND98829.1"/>
    </source>
</evidence>
<evidence type="ECO:0000313" key="3">
    <source>
        <dbReference type="Proteomes" id="UP000037122"/>
    </source>
</evidence>
<feature type="compositionally biased region" description="Polar residues" evidence="1">
    <location>
        <begin position="37"/>
        <end position="46"/>
    </location>
</feature>
<gene>
    <name evidence="2" type="ORF">QG37_04314</name>
</gene>
<evidence type="ECO:0000256" key="1">
    <source>
        <dbReference type="SAM" id="MobiDB-lite"/>
    </source>
</evidence>
<name>A0A0L0NXT6_CANAR</name>
<dbReference type="AlphaFoldDB" id="A0A0L0NXT6"/>
<organism evidence="2 3">
    <name type="scientific">Candidozyma auris</name>
    <name type="common">Yeast</name>
    <name type="synonym">Candida auris</name>
    <dbReference type="NCBI Taxonomy" id="498019"/>
    <lineage>
        <taxon>Eukaryota</taxon>
        <taxon>Fungi</taxon>
        <taxon>Dikarya</taxon>
        <taxon>Ascomycota</taxon>
        <taxon>Saccharomycotina</taxon>
        <taxon>Pichiomycetes</taxon>
        <taxon>Metschnikowiaceae</taxon>
        <taxon>Candidozyma</taxon>
    </lineage>
</organism>
<proteinExistence type="predicted"/>
<dbReference type="Proteomes" id="UP000037122">
    <property type="component" value="Unassembled WGS sequence"/>
</dbReference>
<feature type="compositionally biased region" description="Basic and acidic residues" evidence="1">
    <location>
        <begin position="20"/>
        <end position="35"/>
    </location>
</feature>
<protein>
    <submittedName>
        <fullName evidence="2">Uncharacterized protein</fullName>
    </submittedName>
</protein>
<feature type="region of interest" description="Disordered" evidence="1">
    <location>
        <begin position="1"/>
        <end position="46"/>
    </location>
</feature>